<accession>A0ABY6H8M4</accession>
<organism evidence="1 2">
    <name type="scientific">Lacticaseibacillus chiayiensis</name>
    <dbReference type="NCBI Taxonomy" id="2100821"/>
    <lineage>
        <taxon>Bacteria</taxon>
        <taxon>Bacillati</taxon>
        <taxon>Bacillota</taxon>
        <taxon>Bacilli</taxon>
        <taxon>Lactobacillales</taxon>
        <taxon>Lactobacillaceae</taxon>
        <taxon>Lacticaseibacillus</taxon>
    </lineage>
</organism>
<dbReference type="Proteomes" id="UP001164790">
    <property type="component" value="Chromosome"/>
</dbReference>
<proteinExistence type="predicted"/>
<keyword evidence="2" id="KW-1185">Reference proteome</keyword>
<sequence>MLDKWLESLLRFPLALSKRMFDNGPEVNIMIAKLEDYQFPLRGEDAASYLDLVIQQRTGRKTKSHSIASSDLTLTSTKDVENIINVLQHPIGIADCTR</sequence>
<evidence type="ECO:0000313" key="1">
    <source>
        <dbReference type="EMBL" id="UYN56829.1"/>
    </source>
</evidence>
<dbReference type="EMBL" id="CP107523">
    <property type="protein sequence ID" value="UYN56829.1"/>
    <property type="molecule type" value="Genomic_DNA"/>
</dbReference>
<reference evidence="1" key="1">
    <citation type="submission" date="2022-10" db="EMBL/GenBank/DDBJ databases">
        <title>Comparative genomic analysis and in-vitro probiotic properties of the potential probiotic L. chiayiensis AACE 3.</title>
        <authorList>
            <person name="Kang X."/>
        </authorList>
    </citation>
    <scope>NUCLEOTIDE SEQUENCE</scope>
    <source>
        <strain evidence="1">AACE 3</strain>
    </source>
</reference>
<name>A0ABY6H8M4_9LACO</name>
<protein>
    <submittedName>
        <fullName evidence="1">Uncharacterized protein</fullName>
    </submittedName>
</protein>
<dbReference type="RefSeq" id="WP_263932563.1">
    <property type="nucleotide sequence ID" value="NZ_CP107523.1"/>
</dbReference>
<evidence type="ECO:0000313" key="2">
    <source>
        <dbReference type="Proteomes" id="UP001164790"/>
    </source>
</evidence>
<gene>
    <name evidence="1" type="ORF">OFW50_01625</name>
</gene>